<evidence type="ECO:0000313" key="2">
    <source>
        <dbReference type="Proteomes" id="UP000254794"/>
    </source>
</evidence>
<proteinExistence type="predicted"/>
<evidence type="ECO:0000313" key="1">
    <source>
        <dbReference type="EMBL" id="STX50429.1"/>
    </source>
</evidence>
<protein>
    <submittedName>
        <fullName evidence="1">Uncharacterized protein</fullName>
    </submittedName>
</protein>
<dbReference type="RefSeq" id="WP_115330148.1">
    <property type="nucleotide sequence ID" value="NZ_CAAAHP010000004.1"/>
</dbReference>
<dbReference type="AlphaFoldDB" id="A0A378JJP1"/>
<dbReference type="OrthoDB" id="5642210at2"/>
<dbReference type="EMBL" id="UGOD01000001">
    <property type="protein sequence ID" value="STX50429.1"/>
    <property type="molecule type" value="Genomic_DNA"/>
</dbReference>
<keyword evidence="2" id="KW-1185">Reference proteome</keyword>
<gene>
    <name evidence="1" type="ORF">NCTC13316_00510</name>
</gene>
<sequence length="107" mass="12626">MKEREEPKKQVNDFPYKTSLFLTTSLAIYGLMRKGKINYQMALELYAKGGGGFNVYQKLNGQSKRVFAIDYHPFWDKNAKESVYKLHYHRGDSKNQMKKHRPYEGGW</sequence>
<reference evidence="1 2" key="1">
    <citation type="submission" date="2018-06" db="EMBL/GenBank/DDBJ databases">
        <authorList>
            <consortium name="Pathogen Informatics"/>
            <person name="Doyle S."/>
        </authorList>
    </citation>
    <scope>NUCLEOTIDE SEQUENCE [LARGE SCALE GENOMIC DNA]</scope>
    <source>
        <strain evidence="1 2">NCTC13316</strain>
    </source>
</reference>
<organism evidence="1 2">
    <name type="scientific">Legionella busanensis</name>
    <dbReference type="NCBI Taxonomy" id="190655"/>
    <lineage>
        <taxon>Bacteria</taxon>
        <taxon>Pseudomonadati</taxon>
        <taxon>Pseudomonadota</taxon>
        <taxon>Gammaproteobacteria</taxon>
        <taxon>Legionellales</taxon>
        <taxon>Legionellaceae</taxon>
        <taxon>Legionella</taxon>
    </lineage>
</organism>
<accession>A0A378JJP1</accession>
<dbReference type="Proteomes" id="UP000254794">
    <property type="component" value="Unassembled WGS sequence"/>
</dbReference>
<name>A0A378JJP1_9GAMM</name>